<dbReference type="Proteomes" id="UP001367030">
    <property type="component" value="Unassembled WGS sequence"/>
</dbReference>
<evidence type="ECO:0000256" key="3">
    <source>
        <dbReference type="SAM" id="MobiDB-lite"/>
    </source>
</evidence>
<protein>
    <submittedName>
        <fullName evidence="5">AAA family ATPase</fullName>
    </submittedName>
</protein>
<evidence type="ECO:0000256" key="1">
    <source>
        <dbReference type="ARBA" id="ARBA00022741"/>
    </source>
</evidence>
<dbReference type="InterPro" id="IPR001660">
    <property type="entry name" value="SAM"/>
</dbReference>
<dbReference type="PROSITE" id="PS50125">
    <property type="entry name" value="GUANYLATE_CYCLASE_2"/>
    <property type="match status" value="1"/>
</dbReference>
<dbReference type="Pfam" id="PF00536">
    <property type="entry name" value="SAM_1"/>
    <property type="match status" value="1"/>
</dbReference>
<proteinExistence type="predicted"/>
<dbReference type="CDD" id="cd07302">
    <property type="entry name" value="CHD"/>
    <property type="match status" value="1"/>
</dbReference>
<evidence type="ECO:0000313" key="6">
    <source>
        <dbReference type="Proteomes" id="UP001367030"/>
    </source>
</evidence>
<dbReference type="SUPFAM" id="SSF55073">
    <property type="entry name" value="Nucleotide cyclase"/>
    <property type="match status" value="1"/>
</dbReference>
<dbReference type="Gene3D" id="1.25.40.10">
    <property type="entry name" value="Tetratricopeptide repeat domain"/>
    <property type="match status" value="1"/>
</dbReference>
<dbReference type="InterPro" id="IPR001054">
    <property type="entry name" value="A/G_cyclase"/>
</dbReference>
<keyword evidence="2" id="KW-0067">ATP-binding</keyword>
<organism evidence="5 6">
    <name type="scientific">Variovorax robiniae</name>
    <dbReference type="NCBI Taxonomy" id="1836199"/>
    <lineage>
        <taxon>Bacteria</taxon>
        <taxon>Pseudomonadati</taxon>
        <taxon>Pseudomonadota</taxon>
        <taxon>Betaproteobacteria</taxon>
        <taxon>Burkholderiales</taxon>
        <taxon>Comamonadaceae</taxon>
        <taxon>Variovorax</taxon>
    </lineage>
</organism>
<keyword evidence="6" id="KW-1185">Reference proteome</keyword>
<evidence type="ECO:0000313" key="5">
    <source>
        <dbReference type="EMBL" id="MEJ8858290.1"/>
    </source>
</evidence>
<dbReference type="Gene3D" id="3.40.50.300">
    <property type="entry name" value="P-loop containing nucleotide triphosphate hydrolases"/>
    <property type="match status" value="1"/>
</dbReference>
<gene>
    <name evidence="5" type="ORF">WKW79_27225</name>
</gene>
<reference evidence="5 6" key="1">
    <citation type="submission" date="2024-03" db="EMBL/GenBank/DDBJ databases">
        <title>Novel species of the genus Variovorax.</title>
        <authorList>
            <person name="Liu Q."/>
            <person name="Xin Y.-H."/>
        </authorList>
    </citation>
    <scope>NUCLEOTIDE SEQUENCE [LARGE SCALE GENOMIC DNA]</scope>
    <source>
        <strain evidence="5 6">KACC 18901</strain>
    </source>
</reference>
<name>A0ABU8XGV0_9BURK</name>
<evidence type="ECO:0000256" key="2">
    <source>
        <dbReference type="ARBA" id="ARBA00022840"/>
    </source>
</evidence>
<dbReference type="SMART" id="SM00044">
    <property type="entry name" value="CYCc"/>
    <property type="match status" value="1"/>
</dbReference>
<comment type="caution">
    <text evidence="5">The sequence shown here is derived from an EMBL/GenBank/DDBJ whole genome shotgun (WGS) entry which is preliminary data.</text>
</comment>
<dbReference type="EMBL" id="JBBKZS010000015">
    <property type="protein sequence ID" value="MEJ8858290.1"/>
    <property type="molecule type" value="Genomic_DNA"/>
</dbReference>
<dbReference type="SUPFAM" id="SSF52540">
    <property type="entry name" value="P-loop containing nucleoside triphosphate hydrolases"/>
    <property type="match status" value="1"/>
</dbReference>
<dbReference type="InterPro" id="IPR011990">
    <property type="entry name" value="TPR-like_helical_dom_sf"/>
</dbReference>
<dbReference type="Gene3D" id="3.30.70.1230">
    <property type="entry name" value="Nucleotide cyclase"/>
    <property type="match status" value="1"/>
</dbReference>
<dbReference type="SUPFAM" id="SSF48452">
    <property type="entry name" value="TPR-like"/>
    <property type="match status" value="1"/>
</dbReference>
<sequence length="1138" mass="124300">MSKVRDWLDKHRLASIAETLEREQIDWDALMVLSAADLKDLGLPIGLRAKLAAALRTIRGDESSSDALADSPRDAAGDSAGSADEGERRQLTAMFCDMVGFTELASRVDPEVLRRIVRAYEDACAVCIARYEGYVFQLLGDGIVAFFGYPLAHEGEAERAIHAGLEIIETLSRLEIPDAGRLAVRIGIATGVVVVAQQGRDAVGEAMNLAARLQAAAQPGSILVSQRVHRLAGGVFAYEDLGERALKGIAQPVRVYGVLGVNQAASRFEAATQEGGLTPLIGREQELGLLLERWNIARSGLGQVVVLSGEPGIGKSRILDTFRARIEGEGARSMQFQCSPYYVNSAFWPSTHNFERGLKFARDESPASKLDKLEGLVVGAYGRPLADVGYIASMMSIPCDDRYGARAMTSQKRKQETLRTLVELTEAAARKHPSVLLFEDVHWADPTSLEVVDLLISRLPTVPLLVVLTHRPEFKSRWPEQGHVRALNLSRLSQSQGAAMVSGLAGGKALPARLLEQILARTDGVPLFVEELTKAILESGELTEEADHYEYRGATNSMAIPATLRDSLMARLDRFNPVKVISQIGAAIGRVFSYELIAAVAPMNREQLDASLARLTESGLASCQGAPPEATYTFKHALVQDVAYDSLLKSRRQELHANIARAIQERFANSKVTEPEVLAHHLTAAGLATAAIPLWQSAGELALKRMALIEAISHLNQGLKLVSTLPGSVENDRCELALRRALGVSWMAAKGWAAPEARESLLPALKLVDSAASGRDVLPVYWGLFANTLSQGRVAESVDWAEQLLAMGRETGDSDMLITAHLMMSVSTFWLGELQTSRGHIDEVTRIYDPVRHRHIANEINHDPLTGVGVYRAQISWMLGYPDRAVAECDAKDAHARARGHVFDRGFALSAGADVFEYRGEPQAQQARIRECERLGRENSLTVLWQLMAPLRLGASLVRAGKAAEGVRLLQAGLAMREAGGGRGGSNPYLQALLAEGMAMEGDVMGALRIVEAQIEQVQRAGWGERCHYAEIRRLEGWLHEQRGDTEAAEASYRLSLDWARVQQARSWELRTATSLAQMLHRQGRSTEARELLAPVYEWFTEGFGTRDLVHAREVLEVLGVGPAVTVSPHANQSIEVR</sequence>
<evidence type="ECO:0000259" key="4">
    <source>
        <dbReference type="PROSITE" id="PS50125"/>
    </source>
</evidence>
<dbReference type="RefSeq" id="WP_340338351.1">
    <property type="nucleotide sequence ID" value="NZ_JBBKZS010000015.1"/>
</dbReference>
<dbReference type="Gene3D" id="1.10.150.50">
    <property type="entry name" value="Transcription Factor, Ets-1"/>
    <property type="match status" value="1"/>
</dbReference>
<feature type="region of interest" description="Disordered" evidence="3">
    <location>
        <begin position="63"/>
        <end position="85"/>
    </location>
</feature>
<accession>A0ABU8XGV0</accession>
<dbReference type="Pfam" id="PF00211">
    <property type="entry name" value="Guanylate_cyc"/>
    <property type="match status" value="1"/>
</dbReference>
<dbReference type="SMART" id="SM00454">
    <property type="entry name" value="SAM"/>
    <property type="match status" value="1"/>
</dbReference>
<feature type="domain" description="Guanylate cyclase" evidence="4">
    <location>
        <begin position="92"/>
        <end position="214"/>
    </location>
</feature>
<dbReference type="InterPro" id="IPR041664">
    <property type="entry name" value="AAA_16"/>
</dbReference>
<dbReference type="PANTHER" id="PTHR16305">
    <property type="entry name" value="TESTICULAR SOLUBLE ADENYLYL CYCLASE"/>
    <property type="match status" value="1"/>
</dbReference>
<dbReference type="InterPro" id="IPR027417">
    <property type="entry name" value="P-loop_NTPase"/>
</dbReference>
<dbReference type="InterPro" id="IPR013761">
    <property type="entry name" value="SAM/pointed_sf"/>
</dbReference>
<dbReference type="PANTHER" id="PTHR16305:SF28">
    <property type="entry name" value="GUANYLATE CYCLASE DOMAIN-CONTAINING PROTEIN"/>
    <property type="match status" value="1"/>
</dbReference>
<keyword evidence="1" id="KW-0547">Nucleotide-binding</keyword>
<dbReference type="InterPro" id="IPR029787">
    <property type="entry name" value="Nucleotide_cyclase"/>
</dbReference>
<dbReference type="SUPFAM" id="SSF47769">
    <property type="entry name" value="SAM/Pointed domain"/>
    <property type="match status" value="1"/>
</dbReference>
<dbReference type="Pfam" id="PF13191">
    <property type="entry name" value="AAA_16"/>
    <property type="match status" value="1"/>
</dbReference>